<feature type="compositionally biased region" description="Basic and acidic residues" evidence="2">
    <location>
        <begin position="1"/>
        <end position="10"/>
    </location>
</feature>
<name>A0A7S2UWL2_9STRA</name>
<dbReference type="AlphaFoldDB" id="A0A7S2UWL2"/>
<protein>
    <recommendedName>
        <fullName evidence="3">Hook C-terminal domain-containing protein</fullName>
    </recommendedName>
</protein>
<reference evidence="4" key="1">
    <citation type="submission" date="2021-01" db="EMBL/GenBank/DDBJ databases">
        <authorList>
            <person name="Corre E."/>
            <person name="Pelletier E."/>
            <person name="Niang G."/>
            <person name="Scheremetjew M."/>
            <person name="Finn R."/>
            <person name="Kale V."/>
            <person name="Holt S."/>
            <person name="Cochrane G."/>
            <person name="Meng A."/>
            <person name="Brown T."/>
            <person name="Cohen L."/>
        </authorList>
    </citation>
    <scope>NUCLEOTIDE SEQUENCE</scope>
    <source>
        <strain evidence="4">CCMP1661</strain>
    </source>
</reference>
<feature type="domain" description="Hook C-terminal" evidence="3">
    <location>
        <begin position="167"/>
        <end position="256"/>
    </location>
</feature>
<keyword evidence="1" id="KW-0175">Coiled coil</keyword>
<evidence type="ECO:0000259" key="3">
    <source>
        <dbReference type="Pfam" id="PF05622"/>
    </source>
</evidence>
<dbReference type="GO" id="GO:0008017">
    <property type="term" value="F:microtubule binding"/>
    <property type="evidence" value="ECO:0007669"/>
    <property type="project" value="InterPro"/>
</dbReference>
<evidence type="ECO:0000256" key="2">
    <source>
        <dbReference type="SAM" id="MobiDB-lite"/>
    </source>
</evidence>
<feature type="coiled-coil region" evidence="1">
    <location>
        <begin position="127"/>
        <end position="197"/>
    </location>
</feature>
<evidence type="ECO:0000256" key="1">
    <source>
        <dbReference type="SAM" id="Coils"/>
    </source>
</evidence>
<dbReference type="SUPFAM" id="SSF90257">
    <property type="entry name" value="Myosin rod fragments"/>
    <property type="match status" value="1"/>
</dbReference>
<dbReference type="Pfam" id="PF05622">
    <property type="entry name" value="HOOK"/>
    <property type="match status" value="1"/>
</dbReference>
<sequence>MQDAAEHAAEEAGGGGLDSFESSSDLREKVARLQRENKELQKALGGGEGADSDRFAILETQLDDANRMIKQREEAAMEANRKCSSLESEMRDLKKHIDGLETAAQTKNSSGGDGAAAGEARVDESRVKALDMTVAQLTQQLKERESKINRLTSDKEKLEAYTKKTLHKVQEKYLTALQTCKNQLSENQEKIKHLENSRAKDKQTQKLEERLLMSAMYNMGMDMVEHKLVHTVTSRGGGGSISGANTWLSRGREEAKNKVTPQI</sequence>
<dbReference type="EMBL" id="HBHR01002652">
    <property type="protein sequence ID" value="CAD9858636.1"/>
    <property type="molecule type" value="Transcribed_RNA"/>
</dbReference>
<gene>
    <name evidence="4" type="ORF">FJAP1339_LOCUS1154</name>
</gene>
<proteinExistence type="predicted"/>
<feature type="compositionally biased region" description="Basic and acidic residues" evidence="2">
    <location>
        <begin position="24"/>
        <end position="41"/>
    </location>
</feature>
<accession>A0A7S2UWL2</accession>
<feature type="region of interest" description="Disordered" evidence="2">
    <location>
        <begin position="1"/>
        <end position="53"/>
    </location>
</feature>
<dbReference type="InterPro" id="IPR008636">
    <property type="entry name" value="Hook_C"/>
</dbReference>
<evidence type="ECO:0000313" key="4">
    <source>
        <dbReference type="EMBL" id="CAD9858636.1"/>
    </source>
</evidence>
<organism evidence="4">
    <name type="scientific">Fibrocapsa japonica</name>
    <dbReference type="NCBI Taxonomy" id="94617"/>
    <lineage>
        <taxon>Eukaryota</taxon>
        <taxon>Sar</taxon>
        <taxon>Stramenopiles</taxon>
        <taxon>Ochrophyta</taxon>
        <taxon>Raphidophyceae</taxon>
        <taxon>Chattonellales</taxon>
        <taxon>Chattonellaceae</taxon>
        <taxon>Fibrocapsa</taxon>
    </lineage>
</organism>
<dbReference type="GO" id="GO:0031122">
    <property type="term" value="P:cytoplasmic microtubule organization"/>
    <property type="evidence" value="ECO:0007669"/>
    <property type="project" value="InterPro"/>
</dbReference>